<dbReference type="EMBL" id="CP018632">
    <property type="protein sequence ID" value="ASJ73244.1"/>
    <property type="molecule type" value="Genomic_DNA"/>
</dbReference>
<dbReference type="RefSeq" id="WP_257790411.1">
    <property type="nucleotide sequence ID" value="NZ_CP018632.1"/>
</dbReference>
<evidence type="ECO:0000256" key="1">
    <source>
        <dbReference type="SAM" id="MobiDB-lite"/>
    </source>
</evidence>
<protein>
    <submittedName>
        <fullName evidence="2">Uncharacterized protein</fullName>
    </submittedName>
</protein>
<organism evidence="2 3">
    <name type="scientific">Granulosicoccus antarcticus IMCC3135</name>
    <dbReference type="NCBI Taxonomy" id="1192854"/>
    <lineage>
        <taxon>Bacteria</taxon>
        <taxon>Pseudomonadati</taxon>
        <taxon>Pseudomonadota</taxon>
        <taxon>Gammaproteobacteria</taxon>
        <taxon>Chromatiales</taxon>
        <taxon>Granulosicoccaceae</taxon>
        <taxon>Granulosicoccus</taxon>
    </lineage>
</organism>
<reference evidence="2 3" key="1">
    <citation type="submission" date="2016-12" db="EMBL/GenBank/DDBJ databases">
        <authorList>
            <person name="Song W.-J."/>
            <person name="Kurnit D.M."/>
        </authorList>
    </citation>
    <scope>NUCLEOTIDE SEQUENCE [LARGE SCALE GENOMIC DNA]</scope>
    <source>
        <strain evidence="2 3">IMCC3135</strain>
    </source>
</reference>
<dbReference type="Proteomes" id="UP000250079">
    <property type="component" value="Chromosome"/>
</dbReference>
<dbReference type="KEGG" id="gai:IMCC3135_15810"/>
<evidence type="ECO:0000313" key="2">
    <source>
        <dbReference type="EMBL" id="ASJ73244.1"/>
    </source>
</evidence>
<name>A0A2Z2P114_9GAMM</name>
<dbReference type="AlphaFoldDB" id="A0A2Z2P114"/>
<dbReference type="PROSITE" id="PS51257">
    <property type="entry name" value="PROKAR_LIPOPROTEIN"/>
    <property type="match status" value="1"/>
</dbReference>
<proteinExistence type="predicted"/>
<accession>A0A2Z2P114</accession>
<feature type="region of interest" description="Disordered" evidence="1">
    <location>
        <begin position="18"/>
        <end position="44"/>
    </location>
</feature>
<keyword evidence="3" id="KW-1185">Reference proteome</keyword>
<feature type="compositionally biased region" description="Acidic residues" evidence="1">
    <location>
        <begin position="22"/>
        <end position="44"/>
    </location>
</feature>
<evidence type="ECO:0000313" key="3">
    <source>
        <dbReference type="Proteomes" id="UP000250079"/>
    </source>
</evidence>
<gene>
    <name evidence="2" type="ORF">IMCC3135_15810</name>
</gene>
<sequence length="44" mass="4515">MKVISTTLIAALILVGCSSSDSDNDNDPVDTGDTVIDDGGMDSR</sequence>